<comment type="caution">
    <text evidence="2">The sequence shown here is derived from an EMBL/GenBank/DDBJ whole genome shotgun (WGS) entry which is preliminary data.</text>
</comment>
<dbReference type="EC" id="3.1.-.-" evidence="2"/>
<dbReference type="InterPro" id="IPR044930">
    <property type="entry name" value="Homing_endonuclease_His-Me"/>
</dbReference>
<dbReference type="GO" id="GO:0016787">
    <property type="term" value="F:hydrolase activity"/>
    <property type="evidence" value="ECO:0007669"/>
    <property type="project" value="UniProtKB-KW"/>
</dbReference>
<keyword evidence="2" id="KW-0540">Nuclease</keyword>
<organism evidence="2 3">
    <name type="scientific">Pseudonocardia hispaniensis</name>
    <dbReference type="NCBI Taxonomy" id="904933"/>
    <lineage>
        <taxon>Bacteria</taxon>
        <taxon>Bacillati</taxon>
        <taxon>Actinomycetota</taxon>
        <taxon>Actinomycetes</taxon>
        <taxon>Pseudonocardiales</taxon>
        <taxon>Pseudonocardiaceae</taxon>
        <taxon>Pseudonocardia</taxon>
    </lineage>
</organism>
<keyword evidence="2" id="KW-0378">Hydrolase</keyword>
<evidence type="ECO:0000313" key="3">
    <source>
        <dbReference type="Proteomes" id="UP001596302"/>
    </source>
</evidence>
<feature type="domain" description="HNH nuclease" evidence="1">
    <location>
        <begin position="53"/>
        <end position="96"/>
    </location>
</feature>
<sequence length="215" mass="24056">MPLRPLDQIIGTSVESVRAQFDQHVDRSGGPVACWPWSGTRNKKGYGRFKHALAHRVAYKLATGTDPGQFLVCHTCDNPPCCNPTHLFLGDDRSNQHDSKMKGRRRIDLFFIKSRISDEQRADLLERWERGESSADLAARFGLSASRVMEIAAEHGARAPWQRRGFLNSRQRLSDADVAEIRRAHGAGEATQRVLALKFGVSASLVGLIIQGRRR</sequence>
<evidence type="ECO:0000313" key="2">
    <source>
        <dbReference type="EMBL" id="MFC5992921.1"/>
    </source>
</evidence>
<dbReference type="GO" id="GO:0004519">
    <property type="term" value="F:endonuclease activity"/>
    <property type="evidence" value="ECO:0007669"/>
    <property type="project" value="UniProtKB-KW"/>
</dbReference>
<dbReference type="InterPro" id="IPR044925">
    <property type="entry name" value="His-Me_finger_sf"/>
</dbReference>
<dbReference type="SUPFAM" id="SSF54060">
    <property type="entry name" value="His-Me finger endonucleases"/>
    <property type="match status" value="1"/>
</dbReference>
<dbReference type="EMBL" id="JBHSQW010000002">
    <property type="protein sequence ID" value="MFC5992921.1"/>
    <property type="molecule type" value="Genomic_DNA"/>
</dbReference>
<accession>A0ABW1IWQ9</accession>
<dbReference type="Proteomes" id="UP001596302">
    <property type="component" value="Unassembled WGS sequence"/>
</dbReference>
<name>A0ABW1IWQ9_9PSEU</name>
<reference evidence="3" key="1">
    <citation type="journal article" date="2019" name="Int. J. Syst. Evol. Microbiol.">
        <title>The Global Catalogue of Microorganisms (GCM) 10K type strain sequencing project: providing services to taxonomists for standard genome sequencing and annotation.</title>
        <authorList>
            <consortium name="The Broad Institute Genomics Platform"/>
            <consortium name="The Broad Institute Genome Sequencing Center for Infectious Disease"/>
            <person name="Wu L."/>
            <person name="Ma J."/>
        </authorList>
    </citation>
    <scope>NUCLEOTIDE SEQUENCE [LARGE SCALE GENOMIC DNA]</scope>
    <source>
        <strain evidence="3">CCM 8391</strain>
    </source>
</reference>
<evidence type="ECO:0000259" key="1">
    <source>
        <dbReference type="Pfam" id="PF13392"/>
    </source>
</evidence>
<keyword evidence="2" id="KW-0255">Endonuclease</keyword>
<protein>
    <submittedName>
        <fullName evidence="2">HNH endonuclease signature motif containing protein</fullName>
        <ecNumber evidence="2">3.1.-.-</ecNumber>
    </submittedName>
</protein>
<dbReference type="InterPro" id="IPR003615">
    <property type="entry name" value="HNH_nuc"/>
</dbReference>
<dbReference type="RefSeq" id="WP_379581968.1">
    <property type="nucleotide sequence ID" value="NZ_JBHSQW010000002.1"/>
</dbReference>
<dbReference type="Pfam" id="PF13392">
    <property type="entry name" value="HNH_3"/>
    <property type="match status" value="1"/>
</dbReference>
<keyword evidence="3" id="KW-1185">Reference proteome</keyword>
<dbReference type="Gene3D" id="3.90.75.10">
    <property type="entry name" value="Homing Intron 3 (I-ppo) Encoded Endonuclease, Chain A"/>
    <property type="match status" value="1"/>
</dbReference>
<gene>
    <name evidence="2" type="ORF">ACFQE5_01700</name>
</gene>
<proteinExistence type="predicted"/>